<dbReference type="InterPro" id="IPR051806">
    <property type="entry name" value="HAD-like_SPP"/>
</dbReference>
<evidence type="ECO:0000313" key="1">
    <source>
        <dbReference type="EMBL" id="BEQ14971.1"/>
    </source>
</evidence>
<dbReference type="InterPro" id="IPR023214">
    <property type="entry name" value="HAD_sf"/>
</dbReference>
<dbReference type="KEGG" id="dmp:FAK_20370"/>
<keyword evidence="2" id="KW-1185">Reference proteome</keyword>
<dbReference type="SFLD" id="SFLDS00003">
    <property type="entry name" value="Haloacid_Dehalogenase"/>
    <property type="match status" value="1"/>
</dbReference>
<dbReference type="RefSeq" id="WP_338598719.1">
    <property type="nucleotide sequence ID" value="NZ_AP028679.1"/>
</dbReference>
<dbReference type="SUPFAM" id="SSF56784">
    <property type="entry name" value="HAD-like"/>
    <property type="match status" value="1"/>
</dbReference>
<dbReference type="SFLD" id="SFLDG01129">
    <property type="entry name" value="C1.5:_HAD__Beta-PGM__Phosphata"/>
    <property type="match status" value="1"/>
</dbReference>
<accession>A0AAU9ECU9</accession>
<dbReference type="Gene3D" id="1.10.150.240">
    <property type="entry name" value="Putative phosphatase, domain 2"/>
    <property type="match status" value="1"/>
</dbReference>
<dbReference type="InterPro" id="IPR006439">
    <property type="entry name" value="HAD-SF_hydro_IA"/>
</dbReference>
<dbReference type="GO" id="GO:0050308">
    <property type="term" value="F:sugar-phosphatase activity"/>
    <property type="evidence" value="ECO:0007669"/>
    <property type="project" value="TreeGrafter"/>
</dbReference>
<dbReference type="SFLD" id="SFLDG01135">
    <property type="entry name" value="C1.5.6:_HAD__Beta-PGM__Phospha"/>
    <property type="match status" value="1"/>
</dbReference>
<dbReference type="InterPro" id="IPR041492">
    <property type="entry name" value="HAD_2"/>
</dbReference>
<dbReference type="PANTHER" id="PTHR43481:SF4">
    <property type="entry name" value="GLYCEROL-1-PHOSPHATE PHOSPHOHYDROLASE 1-RELATED"/>
    <property type="match status" value="1"/>
</dbReference>
<dbReference type="Pfam" id="PF13419">
    <property type="entry name" value="HAD_2"/>
    <property type="match status" value="1"/>
</dbReference>
<dbReference type="PRINTS" id="PR00413">
    <property type="entry name" value="HADHALOGNASE"/>
</dbReference>
<dbReference type="InterPro" id="IPR023198">
    <property type="entry name" value="PGP-like_dom2"/>
</dbReference>
<gene>
    <name evidence="1" type="ORF">FAK_20370</name>
</gene>
<proteinExistence type="predicted"/>
<sequence>MPDFAYQAVLFDMDGVVLDSMEQHAAAWLRVMGEAGLHVEREFVLLHEGCLQTEVLEKLLQEQGVILPPGQGAAEFMLRLLDGQRRLYLEEFARQVAPFRGAAGLLRALASRGVPTALVTSSRRDQVDSCLPEGLLRSFAHIVTSDDVTRHKPHPEPYLKASQALGVAADGCLVVENAPAGIAAARAAGAVCYAVATTLGREHLSQAHAVFSGLDELTHYLGMGGAGE</sequence>
<organism evidence="1 2">
    <name type="scientific">Desulfoferula mesophila</name>
    <dbReference type="NCBI Taxonomy" id="3058419"/>
    <lineage>
        <taxon>Bacteria</taxon>
        <taxon>Pseudomonadati</taxon>
        <taxon>Thermodesulfobacteriota</taxon>
        <taxon>Desulfarculia</taxon>
        <taxon>Desulfarculales</taxon>
        <taxon>Desulfarculaceae</taxon>
        <taxon>Desulfoferula</taxon>
    </lineage>
</organism>
<dbReference type="NCBIfam" id="TIGR01509">
    <property type="entry name" value="HAD-SF-IA-v3"/>
    <property type="match status" value="1"/>
</dbReference>
<name>A0AAU9ECU9_9BACT</name>
<dbReference type="EMBL" id="AP028679">
    <property type="protein sequence ID" value="BEQ14971.1"/>
    <property type="molecule type" value="Genomic_DNA"/>
</dbReference>
<dbReference type="Gene3D" id="3.40.50.1000">
    <property type="entry name" value="HAD superfamily/HAD-like"/>
    <property type="match status" value="1"/>
</dbReference>
<dbReference type="AlphaFoldDB" id="A0AAU9ECU9"/>
<dbReference type="Proteomes" id="UP001366166">
    <property type="component" value="Chromosome"/>
</dbReference>
<evidence type="ECO:0000313" key="2">
    <source>
        <dbReference type="Proteomes" id="UP001366166"/>
    </source>
</evidence>
<dbReference type="InterPro" id="IPR036412">
    <property type="entry name" value="HAD-like_sf"/>
</dbReference>
<reference evidence="2" key="1">
    <citation type="journal article" date="2023" name="Arch. Microbiol.">
        <title>Desulfoferula mesophilus gen. nov. sp. nov., a mesophilic sulfate-reducing bacterium isolated from a brackish lake sediment.</title>
        <authorList>
            <person name="Watanabe T."/>
            <person name="Yabe T."/>
            <person name="Tsuji J.M."/>
            <person name="Fukui M."/>
        </authorList>
    </citation>
    <scope>NUCLEOTIDE SEQUENCE [LARGE SCALE GENOMIC DNA]</scope>
    <source>
        <strain evidence="2">12FAK</strain>
    </source>
</reference>
<protein>
    <submittedName>
        <fullName evidence="1">HAD family phosphatase</fullName>
    </submittedName>
</protein>
<dbReference type="PANTHER" id="PTHR43481">
    <property type="entry name" value="FRUCTOSE-1-PHOSPHATE PHOSPHATASE"/>
    <property type="match status" value="1"/>
</dbReference>